<gene>
    <name evidence="2" type="ORF">ABC228_09310</name>
</gene>
<dbReference type="Pfam" id="PF01636">
    <property type="entry name" value="APH"/>
    <property type="match status" value="1"/>
</dbReference>
<dbReference type="InterPro" id="IPR011009">
    <property type="entry name" value="Kinase-like_dom_sf"/>
</dbReference>
<reference evidence="2 3" key="1">
    <citation type="submission" date="2024-05" db="EMBL/GenBank/DDBJ databases">
        <authorList>
            <person name="Haq I."/>
            <person name="Ullah Z."/>
            <person name="Ahmad R."/>
            <person name="Li M."/>
            <person name="Tong Y."/>
        </authorList>
    </citation>
    <scope>NUCLEOTIDE SEQUENCE [LARGE SCALE GENOMIC DNA]</scope>
    <source>
        <strain evidence="2 3">16A2E</strain>
    </source>
</reference>
<comment type="caution">
    <text evidence="2">The sequence shown here is derived from an EMBL/GenBank/DDBJ whole genome shotgun (WGS) entry which is preliminary data.</text>
</comment>
<proteinExistence type="predicted"/>
<evidence type="ECO:0000313" key="2">
    <source>
        <dbReference type="EMBL" id="MEN2767386.1"/>
    </source>
</evidence>
<evidence type="ECO:0000313" key="3">
    <source>
        <dbReference type="Proteomes" id="UP001444625"/>
    </source>
</evidence>
<dbReference type="PROSITE" id="PS50011">
    <property type="entry name" value="PROTEIN_KINASE_DOM"/>
    <property type="match status" value="1"/>
</dbReference>
<sequence>MNKEAKILKLLENTSVPIPKLHKVVSNKENRECWVLMEYVQGVTLREALATSNTEAERANLIYQFGQILRQVHESDCPKGLVEKKPWIDRMLAEASYNLERYQVDGSRILLEKLIKTKPNRKKQTLIHGDFTIDNVMVKDGKINKIIDWSGGAFGDPFYDVSLAIRPHLNVFEKKTDKAIFFEGYGDKINEESYQYFAEGLYEFF</sequence>
<feature type="domain" description="Protein kinase" evidence="1">
    <location>
        <begin position="1"/>
        <end position="205"/>
    </location>
</feature>
<dbReference type="PANTHER" id="PTHR21310">
    <property type="entry name" value="AMINOGLYCOSIDE PHOSPHOTRANSFERASE-RELATED-RELATED"/>
    <property type="match status" value="1"/>
</dbReference>
<keyword evidence="3" id="KW-1185">Reference proteome</keyword>
<dbReference type="Proteomes" id="UP001444625">
    <property type="component" value="Unassembled WGS sequence"/>
</dbReference>
<dbReference type="InterPro" id="IPR000719">
    <property type="entry name" value="Prot_kinase_dom"/>
</dbReference>
<dbReference type="EMBL" id="JBDIML010000003">
    <property type="protein sequence ID" value="MEN2767386.1"/>
    <property type="molecule type" value="Genomic_DNA"/>
</dbReference>
<dbReference type="InterPro" id="IPR002575">
    <property type="entry name" value="Aminoglycoside_PTrfase"/>
</dbReference>
<dbReference type="InterPro" id="IPR051678">
    <property type="entry name" value="AGP_Transferase"/>
</dbReference>
<accession>A0ABU9XI67</accession>
<dbReference type="SUPFAM" id="SSF56112">
    <property type="entry name" value="Protein kinase-like (PK-like)"/>
    <property type="match status" value="1"/>
</dbReference>
<dbReference type="RefSeq" id="WP_345825506.1">
    <property type="nucleotide sequence ID" value="NZ_JBDIML010000003.1"/>
</dbReference>
<protein>
    <submittedName>
        <fullName evidence="2">Phosphotransferase</fullName>
    </submittedName>
</protein>
<name>A0ABU9XI67_9BACI</name>
<evidence type="ECO:0000259" key="1">
    <source>
        <dbReference type="PROSITE" id="PS50011"/>
    </source>
</evidence>
<dbReference type="Gene3D" id="3.90.1200.10">
    <property type="match status" value="1"/>
</dbReference>
<organism evidence="2 3">
    <name type="scientific">Ornithinibacillus xuwenensis</name>
    <dbReference type="NCBI Taxonomy" id="3144668"/>
    <lineage>
        <taxon>Bacteria</taxon>
        <taxon>Bacillati</taxon>
        <taxon>Bacillota</taxon>
        <taxon>Bacilli</taxon>
        <taxon>Bacillales</taxon>
        <taxon>Bacillaceae</taxon>
        <taxon>Ornithinibacillus</taxon>
    </lineage>
</organism>